<comment type="caution">
    <text evidence="1">The sequence shown here is derived from an EMBL/GenBank/DDBJ whole genome shotgun (WGS) entry which is preliminary data.</text>
</comment>
<gene>
    <name evidence="1" type="ORF">MMF98_16400</name>
</gene>
<evidence type="ECO:0000313" key="1">
    <source>
        <dbReference type="EMBL" id="MCJ0764799.1"/>
    </source>
</evidence>
<dbReference type="RefSeq" id="WP_243307743.1">
    <property type="nucleotide sequence ID" value="NZ_JALGBI010000002.1"/>
</dbReference>
<dbReference type="AlphaFoldDB" id="A0A9X1VX69"/>
<name>A0A9X1VX69_9BURK</name>
<dbReference type="Proteomes" id="UP001139447">
    <property type="component" value="Unassembled WGS sequence"/>
</dbReference>
<dbReference type="EMBL" id="JALGBI010000002">
    <property type="protein sequence ID" value="MCJ0764799.1"/>
    <property type="molecule type" value="Genomic_DNA"/>
</dbReference>
<protein>
    <submittedName>
        <fullName evidence="1">Uncharacterized protein</fullName>
    </submittedName>
</protein>
<evidence type="ECO:0000313" key="2">
    <source>
        <dbReference type="Proteomes" id="UP001139447"/>
    </source>
</evidence>
<organism evidence="1 2">
    <name type="scientific">Variovorax terrae</name>
    <dbReference type="NCBI Taxonomy" id="2923278"/>
    <lineage>
        <taxon>Bacteria</taxon>
        <taxon>Pseudomonadati</taxon>
        <taxon>Pseudomonadota</taxon>
        <taxon>Betaproteobacteria</taxon>
        <taxon>Burkholderiales</taxon>
        <taxon>Comamonadaceae</taxon>
        <taxon>Variovorax</taxon>
    </lineage>
</organism>
<proteinExistence type="predicted"/>
<reference evidence="1" key="1">
    <citation type="submission" date="2022-03" db="EMBL/GenBank/DDBJ databases">
        <authorList>
            <person name="Woo C.Y."/>
        </authorList>
    </citation>
    <scope>NUCLEOTIDE SEQUENCE</scope>
    <source>
        <strain evidence="1">CYS-02</strain>
    </source>
</reference>
<sequence length="73" mass="7684">MRNAEATIPNAVLVSNPIRNDSRLADSTGTLVSAKALIGYDTPWRQVHALPLDAASRTGGLRAEPRPSCSSAP</sequence>
<accession>A0A9X1VX69</accession>
<keyword evidence="2" id="KW-1185">Reference proteome</keyword>